<evidence type="ECO:0008006" key="7">
    <source>
        <dbReference type="Google" id="ProtNLM"/>
    </source>
</evidence>
<dbReference type="Proteomes" id="UP000799779">
    <property type="component" value="Unassembled WGS sequence"/>
</dbReference>
<protein>
    <recommendedName>
        <fullName evidence="7">Transcription factor domain-containing protein</fullName>
    </recommendedName>
</protein>
<feature type="region of interest" description="Disordered" evidence="4">
    <location>
        <begin position="434"/>
        <end position="472"/>
    </location>
</feature>
<dbReference type="CDD" id="cd12148">
    <property type="entry name" value="fungal_TF_MHR"/>
    <property type="match status" value="1"/>
</dbReference>
<proteinExistence type="predicted"/>
<dbReference type="AlphaFoldDB" id="A0A6A5X536"/>
<keyword evidence="6" id="KW-1185">Reference proteome</keyword>
<keyword evidence="2" id="KW-0804">Transcription</keyword>
<evidence type="ECO:0000313" key="6">
    <source>
        <dbReference type="Proteomes" id="UP000799779"/>
    </source>
</evidence>
<dbReference type="PANTHER" id="PTHR47424">
    <property type="entry name" value="REGULATORY PROTEIN GAL4"/>
    <property type="match status" value="1"/>
</dbReference>
<organism evidence="5 6">
    <name type="scientific">Amniculicola lignicola CBS 123094</name>
    <dbReference type="NCBI Taxonomy" id="1392246"/>
    <lineage>
        <taxon>Eukaryota</taxon>
        <taxon>Fungi</taxon>
        <taxon>Dikarya</taxon>
        <taxon>Ascomycota</taxon>
        <taxon>Pezizomycotina</taxon>
        <taxon>Dothideomycetes</taxon>
        <taxon>Pleosporomycetidae</taxon>
        <taxon>Pleosporales</taxon>
        <taxon>Amniculicolaceae</taxon>
        <taxon>Amniculicola</taxon>
    </lineage>
</organism>
<evidence type="ECO:0000256" key="1">
    <source>
        <dbReference type="ARBA" id="ARBA00023015"/>
    </source>
</evidence>
<dbReference type="PANTHER" id="PTHR47424:SF14">
    <property type="entry name" value="ZINC FINGER PROTEIN GRT1"/>
    <property type="match status" value="1"/>
</dbReference>
<sequence length="531" mass="57844">MAISTLRAPPYQFHGSGSCNVGAWAVASASSSGFRYNEYAVAALCRFVKAQASRSPIDLAASDPDKAASERVYLGIMASQPTTLGKNSHSEQLGVQLFYGPSSNFAFLQQIYKAVCSYQPRGCLTGQGTQDGSIGLDTFLQTGLFFGIPSKLEKQTVPPQLEAVLLAVLANGALCTTHTDIAEILYARSKVAGAMYEETVTLPAIQLSLLLAHFNTHMGRPNAAYLHLGSASRKSMAMGLLKEPANPVGHYKDLECLTLGRRGAISKGDITSCFPDQHPELTALCRLAGVAAETIQVYYHTLMLAFRPFLIAEFALRSNPNRNPNEQMWLRRAYRVAVDAAQDLIQYISHKASISPTCQSLRYHAVFIECSCGVLFYDMLCNLAKHAYNLEIINVAIGCIDDMIKGEPQITANKSIHSILTAVEGALLKASSKSKQENVTDFESRDPGSECPTRGLSEASEQSIGPFTQPPRLEPMNPCEDLYFNHLDFPSLNTNSAPGQSMIPDQIQQLFFPLDMVTPPNQSVFPDSHST</sequence>
<name>A0A6A5X536_9PLEO</name>
<gene>
    <name evidence="5" type="ORF">P154DRAFT_528666</name>
</gene>
<evidence type="ECO:0000256" key="4">
    <source>
        <dbReference type="SAM" id="MobiDB-lite"/>
    </source>
</evidence>
<dbReference type="InterPro" id="IPR051127">
    <property type="entry name" value="Fungal_SecMet_Regulators"/>
</dbReference>
<evidence type="ECO:0000256" key="3">
    <source>
        <dbReference type="ARBA" id="ARBA00023242"/>
    </source>
</evidence>
<dbReference type="OrthoDB" id="5296287at2759"/>
<reference evidence="5" key="1">
    <citation type="journal article" date="2020" name="Stud. Mycol.">
        <title>101 Dothideomycetes genomes: a test case for predicting lifestyles and emergence of pathogens.</title>
        <authorList>
            <person name="Haridas S."/>
            <person name="Albert R."/>
            <person name="Binder M."/>
            <person name="Bloem J."/>
            <person name="Labutti K."/>
            <person name="Salamov A."/>
            <person name="Andreopoulos B."/>
            <person name="Baker S."/>
            <person name="Barry K."/>
            <person name="Bills G."/>
            <person name="Bluhm B."/>
            <person name="Cannon C."/>
            <person name="Castanera R."/>
            <person name="Culley D."/>
            <person name="Daum C."/>
            <person name="Ezra D."/>
            <person name="Gonzalez J."/>
            <person name="Henrissat B."/>
            <person name="Kuo A."/>
            <person name="Liang C."/>
            <person name="Lipzen A."/>
            <person name="Lutzoni F."/>
            <person name="Magnuson J."/>
            <person name="Mondo S."/>
            <person name="Nolan M."/>
            <person name="Ohm R."/>
            <person name="Pangilinan J."/>
            <person name="Park H.-J."/>
            <person name="Ramirez L."/>
            <person name="Alfaro M."/>
            <person name="Sun H."/>
            <person name="Tritt A."/>
            <person name="Yoshinaga Y."/>
            <person name="Zwiers L.-H."/>
            <person name="Turgeon B."/>
            <person name="Goodwin S."/>
            <person name="Spatafora J."/>
            <person name="Crous P."/>
            <person name="Grigoriev I."/>
        </authorList>
    </citation>
    <scope>NUCLEOTIDE SEQUENCE</scope>
    <source>
        <strain evidence="5">CBS 123094</strain>
    </source>
</reference>
<feature type="compositionally biased region" description="Basic and acidic residues" evidence="4">
    <location>
        <begin position="434"/>
        <end position="448"/>
    </location>
</feature>
<dbReference type="PROSITE" id="PS51257">
    <property type="entry name" value="PROKAR_LIPOPROTEIN"/>
    <property type="match status" value="1"/>
</dbReference>
<keyword evidence="3" id="KW-0539">Nucleus</keyword>
<evidence type="ECO:0000313" key="5">
    <source>
        <dbReference type="EMBL" id="KAF2008030.1"/>
    </source>
</evidence>
<accession>A0A6A5X536</accession>
<keyword evidence="1" id="KW-0805">Transcription regulation</keyword>
<evidence type="ECO:0000256" key="2">
    <source>
        <dbReference type="ARBA" id="ARBA00023163"/>
    </source>
</evidence>
<dbReference type="EMBL" id="ML977556">
    <property type="protein sequence ID" value="KAF2008030.1"/>
    <property type="molecule type" value="Genomic_DNA"/>
</dbReference>